<dbReference type="InterPro" id="IPR027443">
    <property type="entry name" value="IPNS-like_sf"/>
</dbReference>
<keyword evidence="4" id="KW-0812">Transmembrane</keyword>
<protein>
    <recommendedName>
        <fullName evidence="5">Non-haem dioxygenase N-terminal domain-containing protein</fullName>
    </recommendedName>
</protein>
<evidence type="ECO:0000256" key="1">
    <source>
        <dbReference type="ARBA" id="ARBA00022723"/>
    </source>
</evidence>
<keyword evidence="3" id="KW-0408">Iron</keyword>
<accession>A0ABQ8AAQ4</accession>
<keyword evidence="7" id="KW-1185">Reference proteome</keyword>
<name>A0ABQ8AAQ4_BRANA</name>
<feature type="domain" description="Non-haem dioxygenase N-terminal" evidence="5">
    <location>
        <begin position="70"/>
        <end position="106"/>
    </location>
</feature>
<evidence type="ECO:0000256" key="2">
    <source>
        <dbReference type="ARBA" id="ARBA00023002"/>
    </source>
</evidence>
<dbReference type="PANTHER" id="PTHR10209">
    <property type="entry name" value="OXIDOREDUCTASE, 2OG-FE II OXYGENASE FAMILY PROTEIN"/>
    <property type="match status" value="1"/>
</dbReference>
<evidence type="ECO:0000313" key="7">
    <source>
        <dbReference type="Proteomes" id="UP000824890"/>
    </source>
</evidence>
<evidence type="ECO:0000259" key="5">
    <source>
        <dbReference type="Pfam" id="PF14226"/>
    </source>
</evidence>
<organism evidence="6 7">
    <name type="scientific">Brassica napus</name>
    <name type="common">Rape</name>
    <dbReference type="NCBI Taxonomy" id="3708"/>
    <lineage>
        <taxon>Eukaryota</taxon>
        <taxon>Viridiplantae</taxon>
        <taxon>Streptophyta</taxon>
        <taxon>Embryophyta</taxon>
        <taxon>Tracheophyta</taxon>
        <taxon>Spermatophyta</taxon>
        <taxon>Magnoliopsida</taxon>
        <taxon>eudicotyledons</taxon>
        <taxon>Gunneridae</taxon>
        <taxon>Pentapetalae</taxon>
        <taxon>rosids</taxon>
        <taxon>malvids</taxon>
        <taxon>Brassicales</taxon>
        <taxon>Brassicaceae</taxon>
        <taxon>Brassiceae</taxon>
        <taxon>Brassica</taxon>
    </lineage>
</organism>
<reference evidence="6 7" key="1">
    <citation type="submission" date="2021-05" db="EMBL/GenBank/DDBJ databases">
        <title>Genome Assembly of Synthetic Allotetraploid Brassica napus Reveals Homoeologous Exchanges between Subgenomes.</title>
        <authorList>
            <person name="Davis J.T."/>
        </authorList>
    </citation>
    <scope>NUCLEOTIDE SEQUENCE [LARGE SCALE GENOMIC DNA]</scope>
    <source>
        <strain evidence="7">cv. Da-Ae</strain>
        <tissue evidence="6">Seedling</tissue>
    </source>
</reference>
<sequence>MAPNVAIEHDSYSELKAFDETKAGVKGLVDAQVTEVPHIFHDPLGTSDDKKPPVSASGFTIPKAFKLRQHRVKGVVKKIKHAAEKRGFFQVINHDVPLSVLEEIKDGFLGFMRKILSSSPINWRDNFAFFMDPNPPKPEDLPEACRNEVLESSKHVMSLGGLLFELLSEALGLSSEILKSMGCMKGVRAYAQPLLPALSTAGPNFRHKQAFRPSLSLAGAVFCLVSVSTSFLLIIICWLDFSV</sequence>
<dbReference type="SUPFAM" id="SSF51197">
    <property type="entry name" value="Clavaminate synthase-like"/>
    <property type="match status" value="1"/>
</dbReference>
<keyword evidence="1" id="KW-0479">Metal-binding</keyword>
<keyword evidence="4" id="KW-0472">Membrane</keyword>
<dbReference type="Proteomes" id="UP000824890">
    <property type="component" value="Unassembled WGS sequence"/>
</dbReference>
<proteinExistence type="predicted"/>
<keyword evidence="2" id="KW-0560">Oxidoreductase</keyword>
<keyword evidence="4" id="KW-1133">Transmembrane helix</keyword>
<dbReference type="PANTHER" id="PTHR10209:SF714">
    <property type="entry name" value="1-AMINOCYCLOPROPANE-1-CARBOXYLATE OXIDASE HOMOLOG 11-RELATED"/>
    <property type="match status" value="1"/>
</dbReference>
<evidence type="ECO:0000256" key="3">
    <source>
        <dbReference type="ARBA" id="ARBA00023004"/>
    </source>
</evidence>
<dbReference type="Gene3D" id="2.60.120.330">
    <property type="entry name" value="B-lactam Antibiotic, Isopenicillin N Synthase, Chain"/>
    <property type="match status" value="1"/>
</dbReference>
<evidence type="ECO:0000313" key="6">
    <source>
        <dbReference type="EMBL" id="KAH0889569.1"/>
    </source>
</evidence>
<dbReference type="InterPro" id="IPR026992">
    <property type="entry name" value="DIOX_N"/>
</dbReference>
<comment type="caution">
    <text evidence="6">The sequence shown here is derived from an EMBL/GenBank/DDBJ whole genome shotgun (WGS) entry which is preliminary data.</text>
</comment>
<evidence type="ECO:0000256" key="4">
    <source>
        <dbReference type="SAM" id="Phobius"/>
    </source>
</evidence>
<gene>
    <name evidence="6" type="ORF">HID58_051998</name>
</gene>
<dbReference type="Pfam" id="PF14226">
    <property type="entry name" value="DIOX_N"/>
    <property type="match status" value="1"/>
</dbReference>
<dbReference type="EMBL" id="JAGKQM010000013">
    <property type="protein sequence ID" value="KAH0889569.1"/>
    <property type="molecule type" value="Genomic_DNA"/>
</dbReference>
<feature type="transmembrane region" description="Helical" evidence="4">
    <location>
        <begin position="215"/>
        <end position="241"/>
    </location>
</feature>